<dbReference type="SMART" id="SM00408">
    <property type="entry name" value="IGc2"/>
    <property type="match status" value="3"/>
</dbReference>
<sequence length="779" mass="84754">MVRLEFILLLLVVAGADAISFRVEPGQKTVVIGRTVTLRCQVDDQSGISVYWQNVLTGQYLSRDRKIDPFNRLNDSIRGRYRIVGNSDGEYNLMIRRVSMTDGSYYACAYFTDVAYYSQVVRIKVLKPPDKGFPLCLLGPKLEMKIGDNVTLVCESRGGKPPATLTWVRGKQIVRSTFIPHATRTVIGYKHTLTEADRDVRFTCLARNEALPQPRSCYVIPLRSRIKVMLRPVVTWVTPGDSVIFNCISENVPNLEYQWTVNGNVITKSTAKYRLLRKGVKLKIINVTLRDELSVIICRVEQKQLGLGDRAVGQLWIRRTDSNLPELSSTTQQSIPQTPAVIPTVNTNRFWEQSSGEFSNSGLSFFETTTSTLMTTGEIFTTEPFIQLIGTTEPDNTQLVAVSELGTITEPVTTPPVTITEPDTAQQITTAKLITIQPVSTTELVTTGSVITTEVVATQPVTITEPVTAQEITTVKLITIQPGSTTELVTTQPVNTTEPVTTGSVTTTEAVTAQPVAITEPVTAQQITTTKLIPIQPVSTIEPVTTQPVTTTEPVGTLVATTLEPVTTTEPVGTLVATTLEPVTTTEPVATHPIITTKLVTTTRLFTTEIETTEAQTTSGNVLATIGSQPSLSTDVPNVIGANNALTSLNPVSGEPDNLIPVAFKPTRDEWDSVLYENNLPLARLGIGTHEQRGDVPQATSPSPPTTGQTAMGAKEPTHPITDRTTTRHTTLISDKPSQTTESNGKSKAGIAAGLSIMFIGLLFALIGMAFYFIKSRRS</sequence>
<dbReference type="InterPro" id="IPR036179">
    <property type="entry name" value="Ig-like_dom_sf"/>
</dbReference>
<proteinExistence type="predicted"/>
<dbReference type="Gene3D" id="2.60.40.10">
    <property type="entry name" value="Immunoglobulins"/>
    <property type="match status" value="3"/>
</dbReference>
<accession>A0A8B7XM71</accession>
<keyword evidence="3 7" id="KW-1133">Transmembrane helix</keyword>
<dbReference type="SUPFAM" id="SSF48726">
    <property type="entry name" value="Immunoglobulin"/>
    <property type="match status" value="3"/>
</dbReference>
<dbReference type="InterPro" id="IPR003599">
    <property type="entry name" value="Ig_sub"/>
</dbReference>
<evidence type="ECO:0000256" key="8">
    <source>
        <dbReference type="SAM" id="SignalP"/>
    </source>
</evidence>
<evidence type="ECO:0000313" key="10">
    <source>
        <dbReference type="Proteomes" id="UP000694845"/>
    </source>
</evidence>
<evidence type="ECO:0000256" key="6">
    <source>
        <dbReference type="SAM" id="MobiDB-lite"/>
    </source>
</evidence>
<evidence type="ECO:0000259" key="9">
    <source>
        <dbReference type="PROSITE" id="PS50835"/>
    </source>
</evidence>
<evidence type="ECO:0000256" key="5">
    <source>
        <dbReference type="ARBA" id="ARBA00023157"/>
    </source>
</evidence>
<feature type="domain" description="Ig-like" evidence="9">
    <location>
        <begin position="19"/>
        <end position="108"/>
    </location>
</feature>
<keyword evidence="10" id="KW-1185">Reference proteome</keyword>
<feature type="compositionally biased region" description="Basic and acidic residues" evidence="6">
    <location>
        <begin position="716"/>
        <end position="726"/>
    </location>
</feature>
<dbReference type="KEGG" id="aplc:110974517"/>
<feature type="transmembrane region" description="Helical" evidence="7">
    <location>
        <begin position="749"/>
        <end position="774"/>
    </location>
</feature>
<feature type="domain" description="Ig-like" evidence="9">
    <location>
        <begin position="221"/>
        <end position="308"/>
    </location>
</feature>
<dbReference type="InterPro" id="IPR013783">
    <property type="entry name" value="Ig-like_fold"/>
</dbReference>
<keyword evidence="2 7" id="KW-0812">Transmembrane</keyword>
<dbReference type="PANTHER" id="PTHR45889:SF8">
    <property type="entry name" value="IG-LIKE DOMAIN-CONTAINING PROTEIN"/>
    <property type="match status" value="1"/>
</dbReference>
<dbReference type="OrthoDB" id="6413693at2759"/>
<dbReference type="GeneID" id="110974517"/>
<comment type="subcellular location">
    <subcellularLocation>
        <location evidence="1">Membrane</location>
        <topology evidence="1">Single-pass membrane protein</topology>
    </subcellularLocation>
</comment>
<dbReference type="Proteomes" id="UP000694845">
    <property type="component" value="Unplaced"/>
</dbReference>
<dbReference type="InterPro" id="IPR013162">
    <property type="entry name" value="CD80_C2-set"/>
</dbReference>
<protein>
    <submittedName>
        <fullName evidence="11">Mucin-2-like isoform X1</fullName>
    </submittedName>
</protein>
<feature type="compositionally biased region" description="Polar residues" evidence="6">
    <location>
        <begin position="698"/>
        <end position="710"/>
    </location>
</feature>
<evidence type="ECO:0000256" key="3">
    <source>
        <dbReference type="ARBA" id="ARBA00022989"/>
    </source>
</evidence>
<keyword evidence="5" id="KW-1015">Disulfide bond</keyword>
<evidence type="ECO:0000256" key="4">
    <source>
        <dbReference type="ARBA" id="ARBA00023136"/>
    </source>
</evidence>
<evidence type="ECO:0000256" key="7">
    <source>
        <dbReference type="SAM" id="Phobius"/>
    </source>
</evidence>
<dbReference type="SMART" id="SM00409">
    <property type="entry name" value="IG"/>
    <property type="match status" value="3"/>
</dbReference>
<feature type="chain" id="PRO_5034982203" evidence="8">
    <location>
        <begin position="19"/>
        <end position="779"/>
    </location>
</feature>
<dbReference type="InterPro" id="IPR007110">
    <property type="entry name" value="Ig-like_dom"/>
</dbReference>
<organism evidence="10 11">
    <name type="scientific">Acanthaster planci</name>
    <name type="common">Crown-of-thorns starfish</name>
    <dbReference type="NCBI Taxonomy" id="133434"/>
    <lineage>
        <taxon>Eukaryota</taxon>
        <taxon>Metazoa</taxon>
        <taxon>Echinodermata</taxon>
        <taxon>Eleutherozoa</taxon>
        <taxon>Asterozoa</taxon>
        <taxon>Asteroidea</taxon>
        <taxon>Valvatacea</taxon>
        <taxon>Valvatida</taxon>
        <taxon>Acanthasteridae</taxon>
        <taxon>Acanthaster</taxon>
    </lineage>
</organism>
<dbReference type="Pfam" id="PF07686">
    <property type="entry name" value="V-set"/>
    <property type="match status" value="1"/>
</dbReference>
<dbReference type="AlphaFoldDB" id="A0A8B7XM71"/>
<evidence type="ECO:0000256" key="2">
    <source>
        <dbReference type="ARBA" id="ARBA00022692"/>
    </source>
</evidence>
<gene>
    <name evidence="11" type="primary">LOC110974517</name>
</gene>
<evidence type="ECO:0000256" key="1">
    <source>
        <dbReference type="ARBA" id="ARBA00004167"/>
    </source>
</evidence>
<feature type="signal peptide" evidence="8">
    <location>
        <begin position="1"/>
        <end position="18"/>
    </location>
</feature>
<dbReference type="RefSeq" id="XP_022081908.1">
    <property type="nucleotide sequence ID" value="XM_022226216.1"/>
</dbReference>
<keyword evidence="8" id="KW-0732">Signal</keyword>
<evidence type="ECO:0000313" key="11">
    <source>
        <dbReference type="RefSeq" id="XP_022081908.1"/>
    </source>
</evidence>
<feature type="domain" description="Ig-like" evidence="9">
    <location>
        <begin position="128"/>
        <end position="208"/>
    </location>
</feature>
<dbReference type="InterPro" id="IPR013106">
    <property type="entry name" value="Ig_V-set"/>
</dbReference>
<name>A0A8B7XM71_ACAPL</name>
<feature type="compositionally biased region" description="Polar residues" evidence="6">
    <location>
        <begin position="732"/>
        <end position="746"/>
    </location>
</feature>
<feature type="region of interest" description="Disordered" evidence="6">
    <location>
        <begin position="692"/>
        <end position="746"/>
    </location>
</feature>
<dbReference type="PANTHER" id="PTHR45889">
    <property type="entry name" value="IG-LIKE DOMAIN-CONTAINING PROTEIN"/>
    <property type="match status" value="1"/>
</dbReference>
<dbReference type="GO" id="GO:0016020">
    <property type="term" value="C:membrane"/>
    <property type="evidence" value="ECO:0007669"/>
    <property type="project" value="UniProtKB-SubCell"/>
</dbReference>
<dbReference type="Pfam" id="PF08205">
    <property type="entry name" value="C2-set_2"/>
    <property type="match status" value="1"/>
</dbReference>
<dbReference type="InterPro" id="IPR003598">
    <property type="entry name" value="Ig_sub2"/>
</dbReference>
<reference evidence="11" key="1">
    <citation type="submission" date="2025-08" db="UniProtKB">
        <authorList>
            <consortium name="RefSeq"/>
        </authorList>
    </citation>
    <scope>IDENTIFICATION</scope>
</reference>
<keyword evidence="4 7" id="KW-0472">Membrane</keyword>
<dbReference type="PROSITE" id="PS50835">
    <property type="entry name" value="IG_LIKE"/>
    <property type="match status" value="3"/>
</dbReference>